<feature type="compositionally biased region" description="Polar residues" evidence="1">
    <location>
        <begin position="272"/>
        <end position="285"/>
    </location>
</feature>
<dbReference type="Proteomes" id="UP000319160">
    <property type="component" value="Unassembled WGS sequence"/>
</dbReference>
<gene>
    <name evidence="2" type="ORF">FHL15_001045</name>
</gene>
<evidence type="ECO:0000313" key="2">
    <source>
        <dbReference type="EMBL" id="TRX97835.1"/>
    </source>
</evidence>
<sequence>MDASDRAVRKISNLERASLALARRPLQILEQVEDSPRDGEDKQVPTYFTVELRVTAPIVGTKPSQFHRAIFLMNGGDRMARGATGNISRGQPSGHRAESWRKDYDWTGNLQGERPAARAERFAGEAGTLRDPLSTISAPHRRKTPVCCKQEHEHRPIKPPPEVMSPTTCIDQLGGKVGRALLTWYRYLIGNTQAQRQTNGKSQLFSSPFLHAKSRTEATYPGLRRSLKKRIAAEIDGRIETDSHSGFVRSHRRIEHNTDRTGSDTDRHHSSSETTTTNLDFVSSDVTDERQAREPH</sequence>
<organism evidence="2 3">
    <name type="scientific">Xylaria flabelliformis</name>
    <dbReference type="NCBI Taxonomy" id="2512241"/>
    <lineage>
        <taxon>Eukaryota</taxon>
        <taxon>Fungi</taxon>
        <taxon>Dikarya</taxon>
        <taxon>Ascomycota</taxon>
        <taxon>Pezizomycotina</taxon>
        <taxon>Sordariomycetes</taxon>
        <taxon>Xylariomycetidae</taxon>
        <taxon>Xylariales</taxon>
        <taxon>Xylariaceae</taxon>
        <taxon>Xylaria</taxon>
    </lineage>
</organism>
<protein>
    <submittedName>
        <fullName evidence="2">Uncharacterized protein</fullName>
    </submittedName>
</protein>
<dbReference type="EMBL" id="VFLP01000004">
    <property type="protein sequence ID" value="TRX97835.1"/>
    <property type="molecule type" value="Genomic_DNA"/>
</dbReference>
<proteinExistence type="predicted"/>
<feature type="compositionally biased region" description="Basic and acidic residues" evidence="1">
    <location>
        <begin position="255"/>
        <end position="271"/>
    </location>
</feature>
<feature type="region of interest" description="Disordered" evidence="1">
    <location>
        <begin position="141"/>
        <end position="163"/>
    </location>
</feature>
<dbReference type="AlphaFoldDB" id="A0A553ICA9"/>
<accession>A0A553ICA9</accession>
<keyword evidence="3" id="KW-1185">Reference proteome</keyword>
<comment type="caution">
    <text evidence="2">The sequence shown here is derived from an EMBL/GenBank/DDBJ whole genome shotgun (WGS) entry which is preliminary data.</text>
</comment>
<evidence type="ECO:0000256" key="1">
    <source>
        <dbReference type="SAM" id="MobiDB-lite"/>
    </source>
</evidence>
<evidence type="ECO:0000313" key="3">
    <source>
        <dbReference type="Proteomes" id="UP000319160"/>
    </source>
</evidence>
<name>A0A553ICA9_9PEZI</name>
<reference evidence="3" key="1">
    <citation type="submission" date="2019-06" db="EMBL/GenBank/DDBJ databases">
        <title>Draft genome sequence of the griseofulvin-producing fungus Xylaria cubensis strain G536.</title>
        <authorList>
            <person name="Mead M.E."/>
            <person name="Raja H.A."/>
            <person name="Steenwyk J.L."/>
            <person name="Knowles S.L."/>
            <person name="Oberlies N.H."/>
            <person name="Rokas A."/>
        </authorList>
    </citation>
    <scope>NUCLEOTIDE SEQUENCE [LARGE SCALE GENOMIC DNA]</scope>
    <source>
        <strain evidence="3">G536</strain>
    </source>
</reference>
<feature type="compositionally biased region" description="Basic and acidic residues" evidence="1">
    <location>
        <begin position="287"/>
        <end position="296"/>
    </location>
</feature>
<feature type="region of interest" description="Disordered" evidence="1">
    <location>
        <begin position="243"/>
        <end position="296"/>
    </location>
</feature>